<organism evidence="3 4">
    <name type="scientific">Dispira parvispora</name>
    <dbReference type="NCBI Taxonomy" id="1520584"/>
    <lineage>
        <taxon>Eukaryota</taxon>
        <taxon>Fungi</taxon>
        <taxon>Fungi incertae sedis</taxon>
        <taxon>Zoopagomycota</taxon>
        <taxon>Kickxellomycotina</taxon>
        <taxon>Dimargaritomycetes</taxon>
        <taxon>Dimargaritales</taxon>
        <taxon>Dimargaritaceae</taxon>
        <taxon>Dispira</taxon>
    </lineage>
</organism>
<proteinExistence type="predicted"/>
<evidence type="ECO:0000313" key="3">
    <source>
        <dbReference type="EMBL" id="KAJ1965798.1"/>
    </source>
</evidence>
<protein>
    <submittedName>
        <fullName evidence="3">Uncharacterized protein</fullName>
    </submittedName>
</protein>
<comment type="caution">
    <text evidence="3">The sequence shown here is derived from an EMBL/GenBank/DDBJ whole genome shotgun (WGS) entry which is preliminary data.</text>
</comment>
<feature type="compositionally biased region" description="Polar residues" evidence="1">
    <location>
        <begin position="1"/>
        <end position="14"/>
    </location>
</feature>
<dbReference type="Proteomes" id="UP001150925">
    <property type="component" value="Unassembled WGS sequence"/>
</dbReference>
<keyword evidence="2" id="KW-1133">Transmembrane helix</keyword>
<name>A0A9W8AVF6_9FUNG</name>
<dbReference type="EMBL" id="JANBPY010000566">
    <property type="protein sequence ID" value="KAJ1965798.1"/>
    <property type="molecule type" value="Genomic_DNA"/>
</dbReference>
<evidence type="ECO:0000313" key="4">
    <source>
        <dbReference type="Proteomes" id="UP001150925"/>
    </source>
</evidence>
<dbReference type="Pfam" id="PF21203">
    <property type="entry name" value="ECM10"/>
    <property type="match status" value="1"/>
</dbReference>
<feature type="transmembrane region" description="Helical" evidence="2">
    <location>
        <begin position="45"/>
        <end position="63"/>
    </location>
</feature>
<dbReference type="AlphaFoldDB" id="A0A9W8AVF6"/>
<feature type="region of interest" description="Disordered" evidence="1">
    <location>
        <begin position="1"/>
        <end position="37"/>
    </location>
</feature>
<keyword evidence="2" id="KW-0472">Membrane</keyword>
<reference evidence="3" key="1">
    <citation type="submission" date="2022-07" db="EMBL/GenBank/DDBJ databases">
        <title>Phylogenomic reconstructions and comparative analyses of Kickxellomycotina fungi.</title>
        <authorList>
            <person name="Reynolds N.K."/>
            <person name="Stajich J.E."/>
            <person name="Barry K."/>
            <person name="Grigoriev I.V."/>
            <person name="Crous P."/>
            <person name="Smith M.E."/>
        </authorList>
    </citation>
    <scope>NUCLEOTIDE SEQUENCE</scope>
    <source>
        <strain evidence="3">RSA 1196</strain>
    </source>
</reference>
<feature type="compositionally biased region" description="Polar residues" evidence="1">
    <location>
        <begin position="68"/>
        <end position="87"/>
    </location>
</feature>
<keyword evidence="2" id="KW-0812">Transmembrane</keyword>
<feature type="region of interest" description="Disordered" evidence="1">
    <location>
        <begin position="61"/>
        <end position="87"/>
    </location>
</feature>
<accession>A0A9W8AVF6</accession>
<gene>
    <name evidence="3" type="ORF">IWQ62_002579</name>
</gene>
<evidence type="ECO:0000256" key="1">
    <source>
        <dbReference type="SAM" id="MobiDB-lite"/>
    </source>
</evidence>
<sequence length="87" mass="9575">MHTQVSVSTPTTGPIPQLNRRTVPDPSDPTGEKKQEESKSFIVKYWYIIVPLLLMSLISTGPAENDANKSSQGRSQQATRASHNPAR</sequence>
<keyword evidence="4" id="KW-1185">Reference proteome</keyword>
<evidence type="ECO:0000256" key="2">
    <source>
        <dbReference type="SAM" id="Phobius"/>
    </source>
</evidence>
<dbReference type="OrthoDB" id="1894652at2759"/>